<feature type="compositionally biased region" description="Low complexity" evidence="1">
    <location>
        <begin position="173"/>
        <end position="184"/>
    </location>
</feature>
<feature type="region of interest" description="Disordered" evidence="1">
    <location>
        <begin position="692"/>
        <end position="744"/>
    </location>
</feature>
<dbReference type="EMBL" id="JACAZI010000016">
    <property type="protein sequence ID" value="KAF7343428.1"/>
    <property type="molecule type" value="Genomic_DNA"/>
</dbReference>
<comment type="caution">
    <text evidence="3">The sequence shown here is derived from an EMBL/GenBank/DDBJ whole genome shotgun (WGS) entry which is preliminary data.</text>
</comment>
<protein>
    <recommendedName>
        <fullName evidence="2">DUF6589 domain-containing protein</fullName>
    </recommendedName>
</protein>
<reference evidence="3" key="1">
    <citation type="submission" date="2020-05" db="EMBL/GenBank/DDBJ databases">
        <title>Mycena genomes resolve the evolution of fungal bioluminescence.</title>
        <authorList>
            <person name="Tsai I.J."/>
        </authorList>
    </citation>
    <scope>NUCLEOTIDE SEQUENCE</scope>
    <source>
        <strain evidence="3">CCC161011</strain>
    </source>
</reference>
<feature type="compositionally biased region" description="Acidic residues" evidence="1">
    <location>
        <begin position="702"/>
        <end position="717"/>
    </location>
</feature>
<gene>
    <name evidence="3" type="ORF">MVEN_01775400</name>
</gene>
<feature type="region of interest" description="Disordered" evidence="1">
    <location>
        <begin position="649"/>
        <end position="675"/>
    </location>
</feature>
<name>A0A8H6XKQ8_9AGAR</name>
<keyword evidence="4" id="KW-1185">Reference proteome</keyword>
<evidence type="ECO:0000313" key="4">
    <source>
        <dbReference type="Proteomes" id="UP000620124"/>
    </source>
</evidence>
<proteinExistence type="predicted"/>
<feature type="region of interest" description="Disordered" evidence="1">
    <location>
        <begin position="170"/>
        <end position="193"/>
    </location>
</feature>
<evidence type="ECO:0000313" key="3">
    <source>
        <dbReference type="EMBL" id="KAF7343428.1"/>
    </source>
</evidence>
<dbReference type="Proteomes" id="UP000620124">
    <property type="component" value="Unassembled WGS sequence"/>
</dbReference>
<evidence type="ECO:0000256" key="1">
    <source>
        <dbReference type="SAM" id="MobiDB-lite"/>
    </source>
</evidence>
<organism evidence="3 4">
    <name type="scientific">Mycena venus</name>
    <dbReference type="NCBI Taxonomy" id="2733690"/>
    <lineage>
        <taxon>Eukaryota</taxon>
        <taxon>Fungi</taxon>
        <taxon>Dikarya</taxon>
        <taxon>Basidiomycota</taxon>
        <taxon>Agaricomycotina</taxon>
        <taxon>Agaricomycetes</taxon>
        <taxon>Agaricomycetidae</taxon>
        <taxon>Agaricales</taxon>
        <taxon>Marasmiineae</taxon>
        <taxon>Mycenaceae</taxon>
        <taxon>Mycena</taxon>
    </lineage>
</organism>
<dbReference type="AlphaFoldDB" id="A0A8H6XKQ8"/>
<feature type="domain" description="DUF6589" evidence="2">
    <location>
        <begin position="391"/>
        <end position="661"/>
    </location>
</feature>
<dbReference type="Pfam" id="PF20231">
    <property type="entry name" value="DUF6589"/>
    <property type="match status" value="1"/>
</dbReference>
<feature type="compositionally biased region" description="Basic and acidic residues" evidence="1">
    <location>
        <begin position="1"/>
        <end position="12"/>
    </location>
</feature>
<feature type="region of interest" description="Disordered" evidence="1">
    <location>
        <begin position="1"/>
        <end position="34"/>
    </location>
</feature>
<dbReference type="InterPro" id="IPR046496">
    <property type="entry name" value="DUF6589"/>
</dbReference>
<dbReference type="OrthoDB" id="3021788at2759"/>
<evidence type="ECO:0000259" key="2">
    <source>
        <dbReference type="Pfam" id="PF20231"/>
    </source>
</evidence>
<sequence>MEFHHLDPKEFYSKPTPRPKGSRRAVPATPVTPIPLPALVPSTQERLRAPRRTDWEKIHDILGVISKDLGGLGNFLKLLFYLRPHGTKDVRTNRHKTMVTQFLGGKTNVKMGHIIDLIYNHRQSQPPTNTEERHLAFSHQTLHTDMCFARPALSSWALVLVAKEARKQIGDLTNNDPTDPTDTTQMRASSNGRAKDAVVADWEKLTENLSISKMAAKYSRRGSVPWYLTEMMSAPTKGGAVVVRQRRPHTTIQVGAISSFVLSRNRYASGYLALPLAVWQFACKSHVDEKRIFSRFGFTVHDSTARACLDALTDTGLEKLRQSVAEGVAVGEMRWQYVLDNVQKFCRQRDLRLGRQDILKVGCAATAILLEDCAPGAFDLQDHLDRVMKQERKEMTTETLFDDIDWDYIHELTALHWVRILVTFIPQLAHLRKAVEAAFNSDRMTKHRLPRNRKTVVQPLGTNAERETETQGMMRAMLDFEKQMGLDEKAMEGLIITPRGDGASIAAMWRIKKYLSAHPSHYKAFRNRVPPGPEIWHTRWTKLNAISSNCFGPATAKDPFALSKSATAAGAKRPGDLKKVDFWPTSRSMILFFEARVLDCWRISFGADDIITHFSTCTSTLPDLDTLWANARTLVRRYASQQAYHQALSRDFSDSASEDMKVPRGTSWTAPIDPNAHHERATENLLELDETADGVAQSETFVEPDEEAPEENISDSDEMGRKKSKKQSRPYGGPGFFGRSNSRK</sequence>
<accession>A0A8H6XKQ8</accession>